<protein>
    <submittedName>
        <fullName evidence="1">Uncharacterized protein</fullName>
    </submittedName>
</protein>
<evidence type="ECO:0000313" key="1">
    <source>
        <dbReference type="EMBL" id="OCA77150.1"/>
    </source>
</evidence>
<dbReference type="OrthoDB" id="9429696at2"/>
<gene>
    <name evidence="1" type="ORF">BBI01_01420</name>
</gene>
<dbReference type="Proteomes" id="UP000092651">
    <property type="component" value="Unassembled WGS sequence"/>
</dbReference>
<keyword evidence="2" id="KW-1185">Reference proteome</keyword>
<reference evidence="1 2" key="1">
    <citation type="submission" date="2016-07" db="EMBL/GenBank/DDBJ databases">
        <authorList>
            <person name="Jeong J.-J."/>
            <person name="Kim D.W."/>
            <person name="Sang M.K."/>
            <person name="Choi I.-G."/>
            <person name="Kim K.D."/>
        </authorList>
    </citation>
    <scope>NUCLEOTIDE SEQUENCE [LARGE SCALE GENOMIC DNA]</scope>
    <source>
        <strain evidence="1 2">UTM-3</strain>
    </source>
</reference>
<comment type="caution">
    <text evidence="1">The sequence shown here is derived from an EMBL/GenBank/DDBJ whole genome shotgun (WGS) entry which is preliminary data.</text>
</comment>
<dbReference type="RefSeq" id="WP_065392904.1">
    <property type="nucleotide sequence ID" value="NZ_MAYH01000001.1"/>
</dbReference>
<evidence type="ECO:0000313" key="2">
    <source>
        <dbReference type="Proteomes" id="UP000092651"/>
    </source>
</evidence>
<organism evidence="1 2">
    <name type="scientific">Chryseobacterium artocarpi</name>
    <dbReference type="NCBI Taxonomy" id="1414727"/>
    <lineage>
        <taxon>Bacteria</taxon>
        <taxon>Pseudomonadati</taxon>
        <taxon>Bacteroidota</taxon>
        <taxon>Flavobacteriia</taxon>
        <taxon>Flavobacteriales</taxon>
        <taxon>Weeksellaceae</taxon>
        <taxon>Chryseobacterium group</taxon>
        <taxon>Chryseobacterium</taxon>
    </lineage>
</organism>
<name>A0A1B9A001_9FLAO</name>
<accession>A0A1B9A001</accession>
<dbReference type="AlphaFoldDB" id="A0A1B9A001"/>
<dbReference type="EMBL" id="MAYH01000001">
    <property type="protein sequence ID" value="OCA77150.1"/>
    <property type="molecule type" value="Genomic_DNA"/>
</dbReference>
<proteinExistence type="predicted"/>
<sequence length="65" mass="7266">MKIYNAHPEGNEMASLEPARYFNLAIEQVEQISDSCIQFIDNVSAGGEASFINQFRETLTIEIGN</sequence>